<evidence type="ECO:0000313" key="5">
    <source>
        <dbReference type="Proteomes" id="UP001077662"/>
    </source>
</evidence>
<keyword evidence="2" id="KW-0472">Membrane</keyword>
<dbReference type="AlphaFoldDB" id="A0AAP3G9V9"/>
<proteinExistence type="predicted"/>
<keyword evidence="2" id="KW-0812">Transmembrane</keyword>
<dbReference type="EMBL" id="JAPTNE010000029">
    <property type="protein sequence ID" value="MCZ0809026.1"/>
    <property type="molecule type" value="Genomic_DNA"/>
</dbReference>
<evidence type="ECO:0000256" key="1">
    <source>
        <dbReference type="SAM" id="MobiDB-lite"/>
    </source>
</evidence>
<accession>A0AAP3G9V9</accession>
<reference evidence="4" key="1">
    <citation type="submission" date="2022-09" db="EMBL/GenBank/DDBJ databases">
        <title>Genome analysis and characterization of larvicidal activity of Brevibacillus strains.</title>
        <authorList>
            <person name="Patrusheva E.V."/>
            <person name="Izotova A.O."/>
            <person name="Toshchakov S.V."/>
            <person name="Sineoky S.P."/>
        </authorList>
    </citation>
    <scope>NUCLEOTIDE SEQUENCE</scope>
    <source>
        <strain evidence="4">VKPM_B-13247</strain>
    </source>
</reference>
<keyword evidence="2" id="KW-1133">Transmembrane helix</keyword>
<protein>
    <submittedName>
        <fullName evidence="4">DUF58 domain-containing protein</fullName>
    </submittedName>
</protein>
<organism evidence="4 5">
    <name type="scientific">Brevibacillus laterosporus</name>
    <name type="common">Bacillus laterosporus</name>
    <dbReference type="NCBI Taxonomy" id="1465"/>
    <lineage>
        <taxon>Bacteria</taxon>
        <taxon>Bacillati</taxon>
        <taxon>Bacillota</taxon>
        <taxon>Bacilli</taxon>
        <taxon>Bacillales</taxon>
        <taxon>Paenibacillaceae</taxon>
        <taxon>Brevibacillus</taxon>
    </lineage>
</organism>
<dbReference type="Pfam" id="PF01882">
    <property type="entry name" value="DUF58"/>
    <property type="match status" value="1"/>
</dbReference>
<feature type="region of interest" description="Disordered" evidence="1">
    <location>
        <begin position="386"/>
        <end position="418"/>
    </location>
</feature>
<dbReference type="Proteomes" id="UP001077662">
    <property type="component" value="Unassembled WGS sequence"/>
</dbReference>
<comment type="caution">
    <text evidence="4">The sequence shown here is derived from an EMBL/GenBank/DDBJ whole genome shotgun (WGS) entry which is preliminary data.</text>
</comment>
<dbReference type="PANTHER" id="PTHR34351:SF2">
    <property type="entry name" value="DUF58 DOMAIN-CONTAINING PROTEIN"/>
    <property type="match status" value="1"/>
</dbReference>
<dbReference type="PANTHER" id="PTHR34351">
    <property type="entry name" value="SLR1927 PROTEIN-RELATED"/>
    <property type="match status" value="1"/>
</dbReference>
<name>A0AAP3G9V9_BRELA</name>
<feature type="transmembrane region" description="Helical" evidence="2">
    <location>
        <begin position="12"/>
        <end position="39"/>
    </location>
</feature>
<evidence type="ECO:0000256" key="2">
    <source>
        <dbReference type="SAM" id="Phobius"/>
    </source>
</evidence>
<dbReference type="InterPro" id="IPR002881">
    <property type="entry name" value="DUF58"/>
</dbReference>
<sequence>MVTVDSFRLMGGIFLLIALLSGQLFYFALGGFFFFLVYVHRWWIKQIPKLIHITCTSDQVRVMPHTPITLKVLVQNHSYLPLPATKLVLTLPLSVKIEGADSCNEENKQHHVQIFMHIPPRAQATREITLVPSKRGVIWFSEIKVELISPFVTEVCNQTLPTTYTLLVYPEIIPIPPYQQGAFEPLGKHLSRQRLQDDPAFIRGTRTYMPGDRLKNIDWRATAKTSFLQTRLFEYTSQQKWMIVGHILPIYEAKLQRFHDLENEKLISAVASVATRFRQEKIPYTLYLNVRQRGKDVLQLAEGSGKAHYVHVMTQLAKMHQFMPTSIIGALRRLEIHTQKLSILLISSRFDEDMALVTKRLILRGHEIILLDMADENPIFRLLKGKPVSNKRATTPKPTSSPADSSSSGKECVSSHDG</sequence>
<gene>
    <name evidence="4" type="ORF">O0554_19320</name>
</gene>
<evidence type="ECO:0000313" key="4">
    <source>
        <dbReference type="EMBL" id="MCZ0809026.1"/>
    </source>
</evidence>
<feature type="compositionally biased region" description="Low complexity" evidence="1">
    <location>
        <begin position="395"/>
        <end position="408"/>
    </location>
</feature>
<feature type="domain" description="DUF58" evidence="3">
    <location>
        <begin position="205"/>
        <end position="376"/>
    </location>
</feature>
<dbReference type="RefSeq" id="WP_258434364.1">
    <property type="nucleotide sequence ID" value="NZ_JANSGW010000029.1"/>
</dbReference>
<evidence type="ECO:0000259" key="3">
    <source>
        <dbReference type="Pfam" id="PF01882"/>
    </source>
</evidence>